<dbReference type="PANTHER" id="PTHR10151:SF120">
    <property type="entry name" value="BIS(5'-ADENOSYL)-TRIPHOSPHATASE"/>
    <property type="match status" value="1"/>
</dbReference>
<reference evidence="1" key="1">
    <citation type="submission" date="2020-05" db="EMBL/GenBank/DDBJ databases">
        <authorList>
            <person name="Chiriac C."/>
            <person name="Salcher M."/>
            <person name="Ghai R."/>
            <person name="Kavagutti S V."/>
        </authorList>
    </citation>
    <scope>NUCLEOTIDE SEQUENCE</scope>
</reference>
<dbReference type="InterPro" id="IPR017850">
    <property type="entry name" value="Alkaline_phosphatase_core_sf"/>
</dbReference>
<dbReference type="AlphaFoldDB" id="A0A6J6ZN09"/>
<protein>
    <submittedName>
        <fullName evidence="1">Unannotated protein</fullName>
    </submittedName>
</protein>
<sequence length="364" mass="38360">MGLAPTSLAEVGSSAAASVGVPGYTDVLNLGDLQHVVICLIDGLGWRSLQKFGAHAPALIALAGRPLHSVFPTTTPTALGSLGTGQLPGAHGLVGATFFLPETRQMLAPLHWKKDPLPVMVQPETTVFERVARHGVRMTSVAPAKYEFSGLTAAALRGGSYQVAEDTAQRVAAVQAAVRGASKSFTYVYWFELDRIGHKSGVGSAPWLAGLGRVNALVDNLLQQLPADSAMIVTADHGMVNCESAGHVSIERHQELSADVVSVAGEPRARHLYVNPGCAEAVATRWSQYLGAKAQIFTKEQIIESGWYGPTDPDIADRIGDVVAVAEGTTMFTSLVDVRSSALLGQHGALTADELEIPGLIVRT</sequence>
<evidence type="ECO:0000313" key="1">
    <source>
        <dbReference type="EMBL" id="CAB4821236.1"/>
    </source>
</evidence>
<dbReference type="SUPFAM" id="SSF53649">
    <property type="entry name" value="Alkaline phosphatase-like"/>
    <property type="match status" value="1"/>
</dbReference>
<proteinExistence type="predicted"/>
<dbReference type="GO" id="GO:0016787">
    <property type="term" value="F:hydrolase activity"/>
    <property type="evidence" value="ECO:0007669"/>
    <property type="project" value="UniProtKB-ARBA"/>
</dbReference>
<gene>
    <name evidence="1" type="ORF">UFOPK3204_00165</name>
</gene>
<accession>A0A6J6ZN09</accession>
<dbReference type="EMBL" id="CAFABK010000004">
    <property type="protein sequence ID" value="CAB4821236.1"/>
    <property type="molecule type" value="Genomic_DNA"/>
</dbReference>
<organism evidence="1">
    <name type="scientific">freshwater metagenome</name>
    <dbReference type="NCBI Taxonomy" id="449393"/>
    <lineage>
        <taxon>unclassified sequences</taxon>
        <taxon>metagenomes</taxon>
        <taxon>ecological metagenomes</taxon>
    </lineage>
</organism>
<dbReference type="Gene3D" id="3.40.720.10">
    <property type="entry name" value="Alkaline Phosphatase, subunit A"/>
    <property type="match status" value="1"/>
</dbReference>
<name>A0A6J6ZN09_9ZZZZ</name>
<dbReference type="PANTHER" id="PTHR10151">
    <property type="entry name" value="ECTONUCLEOTIDE PYROPHOSPHATASE/PHOSPHODIESTERASE"/>
    <property type="match status" value="1"/>
</dbReference>
<dbReference type="InterPro" id="IPR002591">
    <property type="entry name" value="Phosphodiest/P_Trfase"/>
</dbReference>
<dbReference type="Pfam" id="PF01663">
    <property type="entry name" value="Phosphodiest"/>
    <property type="match status" value="1"/>
</dbReference>